<evidence type="ECO:0000313" key="7">
    <source>
        <dbReference type="Proteomes" id="UP000216448"/>
    </source>
</evidence>
<evidence type="ECO:0000259" key="5">
    <source>
        <dbReference type="Pfam" id="PF07564"/>
    </source>
</evidence>
<dbReference type="Gene3D" id="1.20.120.1850">
    <property type="entry name" value="Ebh helix bundles repeating unit (S and A modules)"/>
    <property type="match status" value="1"/>
</dbReference>
<keyword evidence="1" id="KW-0732">Signal</keyword>
<dbReference type="AlphaFoldDB" id="A0AAX0PTT8"/>
<keyword evidence="2" id="KW-0175">Coiled coil</keyword>
<feature type="compositionally biased region" description="Polar residues" evidence="3">
    <location>
        <begin position="108"/>
        <end position="117"/>
    </location>
</feature>
<evidence type="ECO:0000256" key="1">
    <source>
        <dbReference type="ARBA" id="ARBA00022729"/>
    </source>
</evidence>
<feature type="compositionally biased region" description="Low complexity" evidence="3">
    <location>
        <begin position="149"/>
        <end position="168"/>
    </location>
</feature>
<reference evidence="6 7" key="1">
    <citation type="submission" date="2017-05" db="EMBL/GenBank/DDBJ databases">
        <title>Lactobacillus johnsonii from commercial turkeys.</title>
        <authorList>
            <person name="Johnson T.J."/>
            <person name="Youmans B."/>
        </authorList>
    </citation>
    <scope>NUCLEOTIDE SEQUENCE [LARGE SCALE GENOMIC DNA]</scope>
    <source>
        <strain evidence="6 7">UMNLJ54</strain>
    </source>
</reference>
<evidence type="ECO:0000313" key="6">
    <source>
        <dbReference type="EMBL" id="PAB52157.1"/>
    </source>
</evidence>
<evidence type="ECO:0000256" key="2">
    <source>
        <dbReference type="SAM" id="Coils"/>
    </source>
</evidence>
<dbReference type="EMBL" id="NIBB01000059">
    <property type="protein sequence ID" value="PAB52157.1"/>
    <property type="molecule type" value="Genomic_DNA"/>
</dbReference>
<feature type="domain" description="DUF1542" evidence="5">
    <location>
        <begin position="548"/>
        <end position="621"/>
    </location>
</feature>
<dbReference type="InterPro" id="IPR011439">
    <property type="entry name" value="DUF1542"/>
</dbReference>
<comment type="caution">
    <text evidence="6">The sequence shown here is derived from an EMBL/GenBank/DDBJ whole genome shotgun (WGS) entry which is preliminary data.</text>
</comment>
<keyword evidence="4" id="KW-0472">Membrane</keyword>
<dbReference type="NCBIfam" id="TIGR01168">
    <property type="entry name" value="YSIRK_signal"/>
    <property type="match status" value="1"/>
</dbReference>
<feature type="compositionally biased region" description="Low complexity" evidence="3">
    <location>
        <begin position="89"/>
        <end position="107"/>
    </location>
</feature>
<sequence length="660" mass="70537">MMRRKASGNREQQRFSLRKVSGHLTSVLIGVTIFGGLMLETPKVHAEVNQSASASDANAITSPASAVTSTTDDQATSSASDANAITSPASAVTSTTDDQATSSASDANAITSPASGVTSTTDDQATSSANTSATSATKSALKDVEHETTTTTPDFSHPTTTSTSTAVHTRTKRSLAMRLVSITEDTHTPAATGNKAEIYTGVNTPARVPDDKVKVTVKVTIKGYQNKIFSFDDGLTYEMRAVSDSDPLVLIAGGYSTPWSSTFYILSPKSDKTYSQIVLGQDIRLINSNINSDYRAYVTTVTYKNDTDINNGVKFITIEVAKKPKLTTAAQAGYVFRKGDLVDNTATNYISNNNELPVKVVMTTPFNTSVAGDRQATVTENYPGGENSWETDYVVPESLTIQYQVTDAKALRDKMQEVGQSDAFEYASADKKAKYQELLTKAKDVYKNHQSTQKEINDALKALTNNEKNLDGLANNAIDQAAKTKDAAIDASNLTAEEKDALKKQVSDEVKTAKAAIDAATKDADVTTAKENGVDTLNKVKVPDTSATKDDANKAIDDALAKKIDEINKSNLTDEEKAKLTTDANADANNAKANINKATTNDAVNTAKENGVDTLNKVKVPDTSATKDDANKAIDDALAKKIDEINKSNLTDEEKAKLTT</sequence>
<dbReference type="Pfam" id="PF07564">
    <property type="entry name" value="DUF1542"/>
    <property type="match status" value="2"/>
</dbReference>
<feature type="compositionally biased region" description="Low complexity" evidence="3">
    <location>
        <begin position="64"/>
        <end position="82"/>
    </location>
</feature>
<feature type="non-terminal residue" evidence="6">
    <location>
        <position position="660"/>
    </location>
</feature>
<proteinExistence type="predicted"/>
<name>A0AAX0PTT8_LACJH</name>
<gene>
    <name evidence="6" type="ORF">A3P64_08100</name>
</gene>
<dbReference type="Proteomes" id="UP000216448">
    <property type="component" value="Unassembled WGS sequence"/>
</dbReference>
<keyword evidence="4" id="KW-1133">Transmembrane helix</keyword>
<feature type="domain" description="DUF1542" evidence="5">
    <location>
        <begin position="474"/>
        <end position="543"/>
    </location>
</feature>
<protein>
    <recommendedName>
        <fullName evidence="5">DUF1542 domain-containing protein</fullName>
    </recommendedName>
</protein>
<feature type="compositionally biased region" description="Polar residues" evidence="3">
    <location>
        <begin position="53"/>
        <end position="63"/>
    </location>
</feature>
<evidence type="ECO:0000256" key="3">
    <source>
        <dbReference type="SAM" id="MobiDB-lite"/>
    </source>
</evidence>
<feature type="region of interest" description="Disordered" evidence="3">
    <location>
        <begin position="53"/>
        <end position="168"/>
    </location>
</feature>
<accession>A0AAX0PTT8</accession>
<evidence type="ECO:0000256" key="4">
    <source>
        <dbReference type="SAM" id="Phobius"/>
    </source>
</evidence>
<dbReference type="RefSeq" id="WP_143445671.1">
    <property type="nucleotide sequence ID" value="NZ_NIBB01000059.1"/>
</dbReference>
<feature type="compositionally biased region" description="Low complexity" evidence="3">
    <location>
        <begin position="118"/>
        <end position="139"/>
    </location>
</feature>
<dbReference type="InterPro" id="IPR005877">
    <property type="entry name" value="YSIRK_signal_dom"/>
</dbReference>
<keyword evidence="4" id="KW-0812">Transmembrane</keyword>
<dbReference type="InterPro" id="IPR044854">
    <property type="entry name" value="IraM/PmrD"/>
</dbReference>
<feature type="transmembrane region" description="Helical" evidence="4">
    <location>
        <begin position="20"/>
        <end position="39"/>
    </location>
</feature>
<feature type="coiled-coil region" evidence="2">
    <location>
        <begin position="446"/>
        <end position="476"/>
    </location>
</feature>
<dbReference type="Pfam" id="PF11183">
    <property type="entry name" value="PmrD"/>
    <property type="match status" value="1"/>
</dbReference>
<organism evidence="6 7">
    <name type="scientific">Lactobacillus johnsonii</name>
    <dbReference type="NCBI Taxonomy" id="33959"/>
    <lineage>
        <taxon>Bacteria</taxon>
        <taxon>Bacillati</taxon>
        <taxon>Bacillota</taxon>
        <taxon>Bacilli</taxon>
        <taxon>Lactobacillales</taxon>
        <taxon>Lactobacillaceae</taxon>
        <taxon>Lactobacillus</taxon>
    </lineage>
</organism>